<feature type="region of interest" description="Disordered" evidence="3">
    <location>
        <begin position="229"/>
        <end position="266"/>
    </location>
</feature>
<proteinExistence type="inferred from homology"/>
<dbReference type="InterPro" id="IPR016073">
    <property type="entry name" value="Skp1_comp_POZ"/>
</dbReference>
<comment type="caution">
    <text evidence="7">The sequence shown here is derived from an EMBL/GenBank/DDBJ whole genome shotgun (WGS) entry which is preliminary data.</text>
</comment>
<dbReference type="EMBL" id="CAJNOJ010000069">
    <property type="protein sequence ID" value="CAF1023855.1"/>
    <property type="molecule type" value="Genomic_DNA"/>
</dbReference>
<accession>A0A814IIG5</accession>
<dbReference type="OrthoDB" id="2342932at2759"/>
<dbReference type="InterPro" id="IPR016072">
    <property type="entry name" value="Skp1_comp_dimer"/>
</dbReference>
<dbReference type="Pfam" id="PF01466">
    <property type="entry name" value="Skp1"/>
    <property type="match status" value="1"/>
</dbReference>
<keyword evidence="4" id="KW-0812">Transmembrane</keyword>
<sequence length="266" mass="29434">MKPRLAILPMFALLYVTFLVDYVVLFVFESLPFLDKWASSFRNFINNELNRRDMATTTDVNTSGNATNAAENAPSRIIKIKSNDDQIFEIDQGVVEQSSTIKTLAELVDVGDVPIPLPNVKASILGPIVEYCNHHKNDQTPESTEEDEDDDPNKDIYEPKRSDDISEWDQNFIKQFTVSEGTLFDVIMAANYLGIKTLLAVGCKTIANMVRGKSSSEVRELFHISYDPPGEGINAPEAIEGQAGTVPTTQNPDATGPSPQPDPMNH</sequence>
<reference evidence="7" key="1">
    <citation type="submission" date="2021-02" db="EMBL/GenBank/DDBJ databases">
        <authorList>
            <person name="Nowell W R."/>
        </authorList>
    </citation>
    <scope>NUCLEOTIDE SEQUENCE</scope>
</reference>
<dbReference type="SMART" id="SM00512">
    <property type="entry name" value="Skp1"/>
    <property type="match status" value="1"/>
</dbReference>
<keyword evidence="2" id="KW-0833">Ubl conjugation pathway</keyword>
<evidence type="ECO:0000259" key="5">
    <source>
        <dbReference type="Pfam" id="PF01466"/>
    </source>
</evidence>
<keyword evidence="4" id="KW-0472">Membrane</keyword>
<gene>
    <name evidence="7" type="ORF">EDS130_LOCUS16036</name>
</gene>
<feature type="compositionally biased region" description="Acidic residues" evidence="3">
    <location>
        <begin position="143"/>
        <end position="152"/>
    </location>
</feature>
<keyword evidence="4" id="KW-1133">Transmembrane helix</keyword>
<dbReference type="InterPro" id="IPR001232">
    <property type="entry name" value="SKP1-like"/>
</dbReference>
<dbReference type="Gene3D" id="3.30.710.10">
    <property type="entry name" value="Potassium Channel Kv1.1, Chain A"/>
    <property type="match status" value="1"/>
</dbReference>
<evidence type="ECO:0000259" key="6">
    <source>
        <dbReference type="Pfam" id="PF03931"/>
    </source>
</evidence>
<evidence type="ECO:0000256" key="4">
    <source>
        <dbReference type="SAM" id="Phobius"/>
    </source>
</evidence>
<dbReference type="SUPFAM" id="SSF81382">
    <property type="entry name" value="Skp1 dimerisation domain-like"/>
    <property type="match status" value="1"/>
</dbReference>
<evidence type="ECO:0000313" key="7">
    <source>
        <dbReference type="EMBL" id="CAF1023855.1"/>
    </source>
</evidence>
<dbReference type="InterPro" id="IPR016897">
    <property type="entry name" value="SKP1"/>
</dbReference>
<feature type="region of interest" description="Disordered" evidence="3">
    <location>
        <begin position="134"/>
        <end position="163"/>
    </location>
</feature>
<evidence type="ECO:0000256" key="1">
    <source>
        <dbReference type="ARBA" id="ARBA00009993"/>
    </source>
</evidence>
<dbReference type="Pfam" id="PF03931">
    <property type="entry name" value="Skp1_POZ"/>
    <property type="match status" value="1"/>
</dbReference>
<dbReference type="PANTHER" id="PTHR11165">
    <property type="entry name" value="SKP1"/>
    <property type="match status" value="1"/>
</dbReference>
<dbReference type="Proteomes" id="UP000663852">
    <property type="component" value="Unassembled WGS sequence"/>
</dbReference>
<organism evidence="7 8">
    <name type="scientific">Adineta ricciae</name>
    <name type="common">Rotifer</name>
    <dbReference type="NCBI Taxonomy" id="249248"/>
    <lineage>
        <taxon>Eukaryota</taxon>
        <taxon>Metazoa</taxon>
        <taxon>Spiralia</taxon>
        <taxon>Gnathifera</taxon>
        <taxon>Rotifera</taxon>
        <taxon>Eurotatoria</taxon>
        <taxon>Bdelloidea</taxon>
        <taxon>Adinetida</taxon>
        <taxon>Adinetidae</taxon>
        <taxon>Adineta</taxon>
    </lineage>
</organism>
<evidence type="ECO:0000256" key="3">
    <source>
        <dbReference type="SAM" id="MobiDB-lite"/>
    </source>
</evidence>
<dbReference type="SUPFAM" id="SSF54695">
    <property type="entry name" value="POZ domain"/>
    <property type="match status" value="1"/>
</dbReference>
<protein>
    <submittedName>
        <fullName evidence="7">Uncharacterized protein</fullName>
    </submittedName>
</protein>
<comment type="similarity">
    <text evidence="1">Belongs to the SKP1 family.</text>
</comment>
<dbReference type="AlphaFoldDB" id="A0A814IIG5"/>
<dbReference type="InterPro" id="IPR036296">
    <property type="entry name" value="SKP1-like_dim_sf"/>
</dbReference>
<feature type="transmembrane region" description="Helical" evidence="4">
    <location>
        <begin position="6"/>
        <end position="28"/>
    </location>
</feature>
<dbReference type="FunFam" id="3.30.710.10:FF:000026">
    <property type="entry name" value="E3 ubiquitin ligase complex SCF subunit"/>
    <property type="match status" value="1"/>
</dbReference>
<dbReference type="InterPro" id="IPR011333">
    <property type="entry name" value="SKP1/BTB/POZ_sf"/>
</dbReference>
<feature type="compositionally biased region" description="Basic and acidic residues" evidence="3">
    <location>
        <begin position="153"/>
        <end position="163"/>
    </location>
</feature>
<evidence type="ECO:0000256" key="2">
    <source>
        <dbReference type="ARBA" id="ARBA00022786"/>
    </source>
</evidence>
<dbReference type="GO" id="GO:0006511">
    <property type="term" value="P:ubiquitin-dependent protein catabolic process"/>
    <property type="evidence" value="ECO:0007669"/>
    <property type="project" value="InterPro"/>
</dbReference>
<dbReference type="CDD" id="cd18322">
    <property type="entry name" value="BTB_POZ_SKP1"/>
    <property type="match status" value="1"/>
</dbReference>
<name>A0A814IIG5_ADIRI</name>
<feature type="domain" description="SKP1 component dimerisation" evidence="5">
    <location>
        <begin position="196"/>
        <end position="227"/>
    </location>
</feature>
<feature type="domain" description="SKP1 component POZ" evidence="6">
    <location>
        <begin position="77"/>
        <end position="137"/>
    </location>
</feature>
<evidence type="ECO:0000313" key="8">
    <source>
        <dbReference type="Proteomes" id="UP000663852"/>
    </source>
</evidence>